<evidence type="ECO:0000313" key="1">
    <source>
        <dbReference type="EMBL" id="KAK8841699.1"/>
    </source>
</evidence>
<name>A0ABR2H662_9EUKA</name>
<organism evidence="1 2">
    <name type="scientific">Tritrichomonas musculus</name>
    <dbReference type="NCBI Taxonomy" id="1915356"/>
    <lineage>
        <taxon>Eukaryota</taxon>
        <taxon>Metamonada</taxon>
        <taxon>Parabasalia</taxon>
        <taxon>Tritrichomonadida</taxon>
        <taxon>Tritrichomonadidae</taxon>
        <taxon>Tritrichomonas</taxon>
    </lineage>
</organism>
<evidence type="ECO:0000313" key="2">
    <source>
        <dbReference type="Proteomes" id="UP001470230"/>
    </source>
</evidence>
<reference evidence="1 2" key="1">
    <citation type="submission" date="2024-04" db="EMBL/GenBank/DDBJ databases">
        <title>Tritrichomonas musculus Genome.</title>
        <authorList>
            <person name="Alves-Ferreira E."/>
            <person name="Grigg M."/>
            <person name="Lorenzi H."/>
            <person name="Galac M."/>
        </authorList>
    </citation>
    <scope>NUCLEOTIDE SEQUENCE [LARGE SCALE GENOMIC DNA]</scope>
    <source>
        <strain evidence="1 2">EAF2021</strain>
    </source>
</reference>
<dbReference type="EMBL" id="JAPFFF010000040">
    <property type="protein sequence ID" value="KAK8841699.1"/>
    <property type="molecule type" value="Genomic_DNA"/>
</dbReference>
<gene>
    <name evidence="1" type="ORF">M9Y10_026643</name>
</gene>
<accession>A0ABR2H662</accession>
<dbReference type="Proteomes" id="UP001470230">
    <property type="component" value="Unassembled WGS sequence"/>
</dbReference>
<protein>
    <submittedName>
        <fullName evidence="1">Uncharacterized protein</fullName>
    </submittedName>
</protein>
<sequence length="80" mass="9230">MKTIEVKVGQHIKVNVTNDDNPLACLKTEKNSVCYYETLQGIAEGRVLISERNETIFYHPENYTIIFFKNMIADSSIFQN</sequence>
<comment type="caution">
    <text evidence="1">The sequence shown here is derived from an EMBL/GenBank/DDBJ whole genome shotgun (WGS) entry which is preliminary data.</text>
</comment>
<keyword evidence="2" id="KW-1185">Reference proteome</keyword>
<proteinExistence type="predicted"/>